<accession>A0ABX0C8A0</accession>
<dbReference type="SUPFAM" id="SSF46785">
    <property type="entry name" value="Winged helix' DNA-binding domain"/>
    <property type="match status" value="1"/>
</dbReference>
<dbReference type="Pfam" id="PF01614">
    <property type="entry name" value="IclR_C"/>
    <property type="match status" value="1"/>
</dbReference>
<dbReference type="PROSITE" id="PS51078">
    <property type="entry name" value="ICLR_ED"/>
    <property type="match status" value="1"/>
</dbReference>
<dbReference type="InterPro" id="IPR036388">
    <property type="entry name" value="WH-like_DNA-bd_sf"/>
</dbReference>
<name>A0ABX0C8A0_9PSEU</name>
<organism evidence="6 7">
    <name type="scientific">Amycolatopsis rubida</name>
    <dbReference type="NCBI Taxonomy" id="112413"/>
    <lineage>
        <taxon>Bacteria</taxon>
        <taxon>Bacillati</taxon>
        <taxon>Actinomycetota</taxon>
        <taxon>Actinomycetes</taxon>
        <taxon>Pseudonocardiales</taxon>
        <taxon>Pseudonocardiaceae</taxon>
        <taxon>Amycolatopsis</taxon>
    </lineage>
</organism>
<evidence type="ECO:0000259" key="4">
    <source>
        <dbReference type="PROSITE" id="PS51077"/>
    </source>
</evidence>
<gene>
    <name evidence="6" type="ORF">G3I59_37470</name>
</gene>
<keyword evidence="1" id="KW-0805">Transcription regulation</keyword>
<keyword evidence="3" id="KW-0804">Transcription</keyword>
<evidence type="ECO:0000259" key="5">
    <source>
        <dbReference type="PROSITE" id="PS51078"/>
    </source>
</evidence>
<evidence type="ECO:0000256" key="2">
    <source>
        <dbReference type="ARBA" id="ARBA00023125"/>
    </source>
</evidence>
<dbReference type="EMBL" id="JAAGNC010000189">
    <property type="protein sequence ID" value="NEC61138.1"/>
    <property type="molecule type" value="Genomic_DNA"/>
</dbReference>
<protein>
    <submittedName>
        <fullName evidence="6">IclR family transcriptional regulator</fullName>
    </submittedName>
</protein>
<comment type="caution">
    <text evidence="6">The sequence shown here is derived from an EMBL/GenBank/DDBJ whole genome shotgun (WGS) entry which is preliminary data.</text>
</comment>
<proteinExistence type="predicted"/>
<dbReference type="InterPro" id="IPR005471">
    <property type="entry name" value="Tscrpt_reg_IclR_N"/>
</dbReference>
<feature type="domain" description="HTH iclR-type" evidence="4">
    <location>
        <begin position="16"/>
        <end position="77"/>
    </location>
</feature>
<reference evidence="6 7" key="1">
    <citation type="submission" date="2020-01" db="EMBL/GenBank/DDBJ databases">
        <title>Insect and environment-associated Actinomycetes.</title>
        <authorList>
            <person name="Currrie C."/>
            <person name="Chevrette M."/>
            <person name="Carlson C."/>
            <person name="Stubbendieck R."/>
            <person name="Wendt-Pienkowski E."/>
        </authorList>
    </citation>
    <scope>NUCLEOTIDE SEQUENCE [LARGE SCALE GENOMIC DNA]</scope>
    <source>
        <strain evidence="6 7">SID8386</strain>
    </source>
</reference>
<dbReference type="PANTHER" id="PTHR30136">
    <property type="entry name" value="HELIX-TURN-HELIX TRANSCRIPTIONAL REGULATOR, ICLR FAMILY"/>
    <property type="match status" value="1"/>
</dbReference>
<dbReference type="InterPro" id="IPR050707">
    <property type="entry name" value="HTH_MetabolicPath_Reg"/>
</dbReference>
<evidence type="ECO:0000313" key="6">
    <source>
        <dbReference type="EMBL" id="NEC61138.1"/>
    </source>
</evidence>
<dbReference type="PROSITE" id="PS51077">
    <property type="entry name" value="HTH_ICLR"/>
    <property type="match status" value="1"/>
</dbReference>
<evidence type="ECO:0000256" key="1">
    <source>
        <dbReference type="ARBA" id="ARBA00023015"/>
    </source>
</evidence>
<sequence length="252" mass="26935">MAAESAEHVVLRGPEHRTVGRVMTILEAVIASEPAGLRLADLPSLLDAPKSSIHGLTKGLVAAGYLRENQGRYFQGPAVYVLALNTSPIPAAYHHALEVLSKTWNETALMATLAGDAVINVDIAEANQVIRASPPTHERRPMWPGSSGKVFLAFMDPRSRDSYLSRKHTEPGERERILAELETIRETGVAFNRGESVPDLYGVASPITTDGLDVTLAVGLAGPATRMAASLDEIAVSVRETAQRLSDLAAAP</sequence>
<dbReference type="Proteomes" id="UP000470404">
    <property type="component" value="Unassembled WGS sequence"/>
</dbReference>
<keyword evidence="7" id="KW-1185">Reference proteome</keyword>
<dbReference type="InterPro" id="IPR029016">
    <property type="entry name" value="GAF-like_dom_sf"/>
</dbReference>
<dbReference type="InterPro" id="IPR036390">
    <property type="entry name" value="WH_DNA-bd_sf"/>
</dbReference>
<dbReference type="InterPro" id="IPR014757">
    <property type="entry name" value="Tscrpt_reg_IclR_C"/>
</dbReference>
<evidence type="ECO:0000256" key="3">
    <source>
        <dbReference type="ARBA" id="ARBA00023163"/>
    </source>
</evidence>
<dbReference type="RefSeq" id="WP_067587525.1">
    <property type="nucleotide sequence ID" value="NZ_JAAGNC010000189.1"/>
</dbReference>
<dbReference type="PANTHER" id="PTHR30136:SF35">
    <property type="entry name" value="HTH-TYPE TRANSCRIPTIONAL REGULATOR RV1719"/>
    <property type="match status" value="1"/>
</dbReference>
<dbReference type="Pfam" id="PF09339">
    <property type="entry name" value="HTH_IclR"/>
    <property type="match status" value="1"/>
</dbReference>
<keyword evidence="2" id="KW-0238">DNA-binding</keyword>
<evidence type="ECO:0000313" key="7">
    <source>
        <dbReference type="Proteomes" id="UP000470404"/>
    </source>
</evidence>
<dbReference type="Gene3D" id="1.10.10.10">
    <property type="entry name" value="Winged helix-like DNA-binding domain superfamily/Winged helix DNA-binding domain"/>
    <property type="match status" value="1"/>
</dbReference>
<dbReference type="SUPFAM" id="SSF55781">
    <property type="entry name" value="GAF domain-like"/>
    <property type="match status" value="1"/>
</dbReference>
<dbReference type="Gene3D" id="3.30.450.40">
    <property type="match status" value="1"/>
</dbReference>
<feature type="domain" description="IclR-ED" evidence="5">
    <location>
        <begin position="72"/>
        <end position="252"/>
    </location>
</feature>